<organism evidence="2 3">
    <name type="scientific">Candidatus Ryanbacteria bacterium RIFCSPLOWO2_02_FULL_47_14</name>
    <dbReference type="NCBI Taxonomy" id="1802129"/>
    <lineage>
        <taxon>Bacteria</taxon>
        <taxon>Candidatus Ryaniibacteriota</taxon>
    </lineage>
</organism>
<dbReference type="STRING" id="1802129.A3J04_00470"/>
<feature type="transmembrane region" description="Helical" evidence="1">
    <location>
        <begin position="12"/>
        <end position="34"/>
    </location>
</feature>
<evidence type="ECO:0000313" key="3">
    <source>
        <dbReference type="Proteomes" id="UP000177954"/>
    </source>
</evidence>
<accession>A0A1G2H1V3</accession>
<keyword evidence="1" id="KW-0472">Membrane</keyword>
<dbReference type="Proteomes" id="UP000177954">
    <property type="component" value="Unassembled WGS sequence"/>
</dbReference>
<name>A0A1G2H1V3_9BACT</name>
<keyword evidence="1" id="KW-0812">Transmembrane</keyword>
<evidence type="ECO:0000256" key="1">
    <source>
        <dbReference type="SAM" id="Phobius"/>
    </source>
</evidence>
<evidence type="ECO:0000313" key="2">
    <source>
        <dbReference type="EMBL" id="OGZ56455.1"/>
    </source>
</evidence>
<protein>
    <submittedName>
        <fullName evidence="2">Uncharacterized protein</fullName>
    </submittedName>
</protein>
<reference evidence="2 3" key="1">
    <citation type="journal article" date="2016" name="Nat. Commun.">
        <title>Thousands of microbial genomes shed light on interconnected biogeochemical processes in an aquifer system.</title>
        <authorList>
            <person name="Anantharaman K."/>
            <person name="Brown C.T."/>
            <person name="Hug L.A."/>
            <person name="Sharon I."/>
            <person name="Castelle C.J."/>
            <person name="Probst A.J."/>
            <person name="Thomas B.C."/>
            <person name="Singh A."/>
            <person name="Wilkins M.J."/>
            <person name="Karaoz U."/>
            <person name="Brodie E.L."/>
            <person name="Williams K.H."/>
            <person name="Hubbard S.S."/>
            <person name="Banfield J.F."/>
        </authorList>
    </citation>
    <scope>NUCLEOTIDE SEQUENCE [LARGE SCALE GENOMIC DNA]</scope>
</reference>
<feature type="transmembrane region" description="Helical" evidence="1">
    <location>
        <begin position="46"/>
        <end position="69"/>
    </location>
</feature>
<sequence>MRFHSSSKSSGFIQLIVIIILFVVILSLLGVSISSLINDKTLQENFLFLWSGIVWFWNTYAHTFFVFLWHTVVSNNN</sequence>
<comment type="caution">
    <text evidence="2">The sequence shown here is derived from an EMBL/GenBank/DDBJ whole genome shotgun (WGS) entry which is preliminary data.</text>
</comment>
<proteinExistence type="predicted"/>
<dbReference type="AlphaFoldDB" id="A0A1G2H1V3"/>
<keyword evidence="1" id="KW-1133">Transmembrane helix</keyword>
<dbReference type="EMBL" id="MHNZ01000016">
    <property type="protein sequence ID" value="OGZ56455.1"/>
    <property type="molecule type" value="Genomic_DNA"/>
</dbReference>
<gene>
    <name evidence="2" type="ORF">A3J04_00470</name>
</gene>